<evidence type="ECO:0000256" key="1">
    <source>
        <dbReference type="SAM" id="MobiDB-lite"/>
    </source>
</evidence>
<dbReference type="EMBL" id="QMFB01000024">
    <property type="protein sequence ID" value="RAV15297.1"/>
    <property type="molecule type" value="Genomic_DNA"/>
</dbReference>
<sequence length="71" mass="8288">MTDKDTTEQNETPAPTEPFNSAVDHYQKIMGMPSSKADLKTFPKFIKYFYYFVITFVIIAFLLMILIPIFK</sequence>
<feature type="region of interest" description="Disordered" evidence="1">
    <location>
        <begin position="1"/>
        <end position="20"/>
    </location>
</feature>
<evidence type="ECO:0000313" key="4">
    <source>
        <dbReference type="Proteomes" id="UP000250369"/>
    </source>
</evidence>
<keyword evidence="2" id="KW-1133">Transmembrane helix</keyword>
<gene>
    <name evidence="3" type="ORF">DQG23_30300</name>
</gene>
<comment type="caution">
    <text evidence="3">The sequence shown here is derived from an EMBL/GenBank/DDBJ whole genome shotgun (WGS) entry which is preliminary data.</text>
</comment>
<keyword evidence="4" id="KW-1185">Reference proteome</keyword>
<reference evidence="3 4" key="1">
    <citation type="journal article" date="2009" name="Int. J. Syst. Evol. Microbiol.">
        <title>Paenibacillus contaminans sp. nov., isolated from a contaminated laboratory plate.</title>
        <authorList>
            <person name="Chou J.H."/>
            <person name="Lee J.H."/>
            <person name="Lin M.C."/>
            <person name="Chang P.S."/>
            <person name="Arun A.B."/>
            <person name="Young C.C."/>
            <person name="Chen W.M."/>
        </authorList>
    </citation>
    <scope>NUCLEOTIDE SEQUENCE [LARGE SCALE GENOMIC DNA]</scope>
    <source>
        <strain evidence="3 4">CKOBP-6</strain>
    </source>
</reference>
<dbReference type="OrthoDB" id="2658755at2"/>
<keyword evidence="2" id="KW-0812">Transmembrane</keyword>
<keyword evidence="2" id="KW-0472">Membrane</keyword>
<accession>A0A329MDW0</accession>
<dbReference type="Proteomes" id="UP000250369">
    <property type="component" value="Unassembled WGS sequence"/>
</dbReference>
<proteinExistence type="predicted"/>
<dbReference type="AlphaFoldDB" id="A0A329MDW0"/>
<organism evidence="3 4">
    <name type="scientific">Paenibacillus contaminans</name>
    <dbReference type="NCBI Taxonomy" id="450362"/>
    <lineage>
        <taxon>Bacteria</taxon>
        <taxon>Bacillati</taxon>
        <taxon>Bacillota</taxon>
        <taxon>Bacilli</taxon>
        <taxon>Bacillales</taxon>
        <taxon>Paenibacillaceae</taxon>
        <taxon>Paenibacillus</taxon>
    </lineage>
</organism>
<name>A0A329MDW0_9BACL</name>
<dbReference type="RefSeq" id="WP_113034781.1">
    <property type="nucleotide sequence ID" value="NZ_QMFB01000024.1"/>
</dbReference>
<protein>
    <recommendedName>
        <fullName evidence="5">Amino acid transporter</fullName>
    </recommendedName>
</protein>
<evidence type="ECO:0008006" key="5">
    <source>
        <dbReference type="Google" id="ProtNLM"/>
    </source>
</evidence>
<evidence type="ECO:0000313" key="3">
    <source>
        <dbReference type="EMBL" id="RAV15297.1"/>
    </source>
</evidence>
<feature type="transmembrane region" description="Helical" evidence="2">
    <location>
        <begin position="48"/>
        <end position="70"/>
    </location>
</feature>
<evidence type="ECO:0000256" key="2">
    <source>
        <dbReference type="SAM" id="Phobius"/>
    </source>
</evidence>